<keyword evidence="1" id="KW-0732">Signal</keyword>
<evidence type="ECO:0000313" key="4">
    <source>
        <dbReference type="EMBL" id="MQN81002.1"/>
    </source>
</evidence>
<feature type="signal peptide" evidence="1">
    <location>
        <begin position="1"/>
        <end position="27"/>
    </location>
</feature>
<dbReference type="EMBL" id="VZCB01000070">
    <property type="protein sequence ID" value="MQN81002.1"/>
    <property type="molecule type" value="Genomic_DNA"/>
</dbReference>
<dbReference type="InterPro" id="IPR034641">
    <property type="entry name" value="RGL11"/>
</dbReference>
<organism evidence="4 5">
    <name type="scientific">Segatella copri</name>
    <dbReference type="NCBI Taxonomy" id="165179"/>
    <lineage>
        <taxon>Bacteria</taxon>
        <taxon>Pseudomonadati</taxon>
        <taxon>Bacteroidota</taxon>
        <taxon>Bacteroidia</taxon>
        <taxon>Bacteroidales</taxon>
        <taxon>Prevotellaceae</taxon>
        <taxon>Segatella</taxon>
    </lineage>
</organism>
<protein>
    <submittedName>
        <fullName evidence="4">Rhamnogalacturonan lyase</fullName>
    </submittedName>
</protein>
<reference evidence="4 5" key="1">
    <citation type="submission" date="2019-09" db="EMBL/GenBank/DDBJ databases">
        <title>Distinct polysaccharide growth profiles of human intestinal Prevotella copri isolates.</title>
        <authorList>
            <person name="Fehlner-Peach H."/>
            <person name="Magnabosco C."/>
            <person name="Raghavan V."/>
            <person name="Scher J.U."/>
            <person name="Tett A."/>
            <person name="Cox L.M."/>
            <person name="Gottsegen C."/>
            <person name="Watters A."/>
            <person name="Wiltshire- Gordon J.D."/>
            <person name="Segata N."/>
            <person name="Bonneau R."/>
            <person name="Littman D.R."/>
        </authorList>
    </citation>
    <scope>NUCLEOTIDE SEQUENCE [LARGE SCALE GENOMIC DNA]</scope>
    <source>
        <strain evidence="5">iA622</strain>
    </source>
</reference>
<accession>A0A6G1U0C8</accession>
<dbReference type="Gene3D" id="2.60.40.10">
    <property type="entry name" value="Immunoglobulins"/>
    <property type="match status" value="1"/>
</dbReference>
<feature type="domain" description="Rhamnogalacturonan I lyase beta-sheet" evidence="2">
    <location>
        <begin position="35"/>
        <end position="111"/>
    </location>
</feature>
<dbReference type="Pfam" id="PF18370">
    <property type="entry name" value="RGI_lyase"/>
    <property type="match status" value="1"/>
</dbReference>
<dbReference type="InterPro" id="IPR028994">
    <property type="entry name" value="Integrin_alpha_N"/>
</dbReference>
<dbReference type="GO" id="GO:0016829">
    <property type="term" value="F:lyase activity"/>
    <property type="evidence" value="ECO:0007669"/>
    <property type="project" value="UniProtKB-KW"/>
</dbReference>
<evidence type="ECO:0000259" key="2">
    <source>
        <dbReference type="Pfam" id="PF18370"/>
    </source>
</evidence>
<dbReference type="SUPFAM" id="SSF69318">
    <property type="entry name" value="Integrin alpha N-terminal domain"/>
    <property type="match status" value="1"/>
</dbReference>
<feature type="domain" description="Rhamnogalacturonan lyase family 11 C-terminal" evidence="3">
    <location>
        <begin position="128"/>
        <end position="700"/>
    </location>
</feature>
<keyword evidence="4" id="KW-0456">Lyase</keyword>
<dbReference type="InterPro" id="IPR013783">
    <property type="entry name" value="Ig-like_fold"/>
</dbReference>
<evidence type="ECO:0000256" key="1">
    <source>
        <dbReference type="SAM" id="SignalP"/>
    </source>
</evidence>
<dbReference type="AlphaFoldDB" id="A0A6G1U0C8"/>
<feature type="chain" id="PRO_5026171296" evidence="1">
    <location>
        <begin position="28"/>
        <end position="705"/>
    </location>
</feature>
<evidence type="ECO:0000313" key="5">
    <source>
        <dbReference type="Proteomes" id="UP000480425"/>
    </source>
</evidence>
<dbReference type="Proteomes" id="UP000480425">
    <property type="component" value="Unassembled WGS sequence"/>
</dbReference>
<sequence>MIMQIKQMLFPMMSMALTMAPCSHLHAQVPTPVSQMEKLDRGLVALPAQDKGIFLSWRLLGTDSKSVCFDIERDGKIIAHQVKLTNYTDRKGSAASSYRIITYQKEPRMDAPAEREVSKAVKPWNDLYRSLPINRPAGGVTPDGKSYEYTPNDCSVGDVDGDGEYEIVLKWDPTNAHDNSHDGYTGEVIFDCYKLDGTQLWRINLGKNIRAGAHYTQFLVYDFDGDGKAEMVCKTSAGSVDARGRFVSDAATDDGIRSIDNHADYRNSRGRIMTGPELLTVFHGETGKAMHTIWYQPNRAFGVGNQVEEGEHLENGFPAYSSVWGDKANYGNRGERYLAGVAFLEGADKKPSAVMCRGYYTRSYLWAVDFDGKELKTKWLHASLTPNDWKVTDADGKVLKEAHGCKATAYAQGAHSLAVGDVDGDGRDEITYGSAAINPDGTLLYSTGLGHGDAQHLADLDPDRPGLEYYMVHEEYPYGSDLRDARTGEILFRTLDKEDTGRGVAADIDAKHRGYEYWCSDAPVVRDIKGKPVSAETSLSSQKNHEADHFRSNEKTSFRAVSRMPAMNFRIYWDGDLQDELLANGRPPHFPPYLQKWNGSEAVALPLSNGKQLFEMGNSVSCNWSKATPNLQADLFGDWREEVVYWDKSDASHLNIFTTNIPTEYRVPTLMHDHIYRMGVAWQNVGYNQPPHLGYYLPNHAERIK</sequence>
<name>A0A6G1U0C8_9BACT</name>
<proteinExistence type="predicted"/>
<dbReference type="CDD" id="cd10318">
    <property type="entry name" value="RGL11"/>
    <property type="match status" value="1"/>
</dbReference>
<evidence type="ECO:0000259" key="3">
    <source>
        <dbReference type="Pfam" id="PF21348"/>
    </source>
</evidence>
<dbReference type="InterPro" id="IPR049366">
    <property type="entry name" value="RGL11_C"/>
</dbReference>
<comment type="caution">
    <text evidence="4">The sequence shown here is derived from an EMBL/GenBank/DDBJ whole genome shotgun (WGS) entry which is preliminary data.</text>
</comment>
<dbReference type="PANTHER" id="PTHR43118">
    <property type="entry name" value="RHAMNOGALACTURONAN LYASE (EUROFUNG)"/>
    <property type="match status" value="1"/>
</dbReference>
<dbReference type="PANTHER" id="PTHR43118:SF1">
    <property type="entry name" value="RHAMNOGALACTURONAN LYASE (EUROFUNG)"/>
    <property type="match status" value="1"/>
</dbReference>
<dbReference type="Pfam" id="PF21348">
    <property type="entry name" value="RGL11_C"/>
    <property type="match status" value="1"/>
</dbReference>
<gene>
    <name evidence="4" type="ORF">F7D73_08555</name>
</gene>
<dbReference type="InterPro" id="IPR041624">
    <property type="entry name" value="RGI_lyase"/>
</dbReference>